<feature type="transmembrane region" description="Helical" evidence="7">
    <location>
        <begin position="167"/>
        <end position="188"/>
    </location>
</feature>
<gene>
    <name evidence="9" type="ORF">SAMN05443377_12023</name>
</gene>
<dbReference type="STRING" id="64702.SAMN05443377_12023"/>
<feature type="transmembrane region" description="Helical" evidence="7">
    <location>
        <begin position="306"/>
        <end position="328"/>
    </location>
</feature>
<reference evidence="9 10" key="1">
    <citation type="submission" date="2016-10" db="EMBL/GenBank/DDBJ databases">
        <authorList>
            <person name="de Groot N.N."/>
        </authorList>
    </citation>
    <scope>NUCLEOTIDE SEQUENCE [LARGE SCALE GENOMIC DNA]</scope>
    <source>
        <strain evidence="9 10">DSM 16859</strain>
    </source>
</reference>
<feature type="transmembrane region" description="Helical" evidence="7">
    <location>
        <begin position="31"/>
        <end position="53"/>
    </location>
</feature>
<evidence type="ECO:0000313" key="9">
    <source>
        <dbReference type="EMBL" id="SER94040.1"/>
    </source>
</evidence>
<dbReference type="PRINTS" id="PR01437">
    <property type="entry name" value="NUOXDRDTASE4"/>
</dbReference>
<dbReference type="GO" id="GO:0048039">
    <property type="term" value="F:ubiquinone binding"/>
    <property type="evidence" value="ECO:0007669"/>
    <property type="project" value="TreeGrafter"/>
</dbReference>
<evidence type="ECO:0000256" key="3">
    <source>
        <dbReference type="ARBA" id="ARBA00022692"/>
    </source>
</evidence>
<evidence type="ECO:0000259" key="8">
    <source>
        <dbReference type="Pfam" id="PF00361"/>
    </source>
</evidence>
<feature type="transmembrane region" description="Helical" evidence="7">
    <location>
        <begin position="375"/>
        <end position="398"/>
    </location>
</feature>
<dbReference type="PANTHER" id="PTHR43507">
    <property type="entry name" value="NADH-UBIQUINONE OXIDOREDUCTASE CHAIN 4"/>
    <property type="match status" value="1"/>
</dbReference>
<accession>A0A1H9T9R9</accession>
<feature type="transmembrane region" description="Helical" evidence="7">
    <location>
        <begin position="73"/>
        <end position="92"/>
    </location>
</feature>
<dbReference type="NCBIfam" id="TIGR01972">
    <property type="entry name" value="NDH_I_M"/>
    <property type="match status" value="1"/>
</dbReference>
<feature type="transmembrane region" description="Helical" evidence="7">
    <location>
        <begin position="410"/>
        <end position="433"/>
    </location>
</feature>
<evidence type="ECO:0000256" key="5">
    <source>
        <dbReference type="ARBA" id="ARBA00023136"/>
    </source>
</evidence>
<keyword evidence="3 6" id="KW-0812">Transmembrane</keyword>
<evidence type="ECO:0000256" key="6">
    <source>
        <dbReference type="RuleBase" id="RU000320"/>
    </source>
</evidence>
<evidence type="ECO:0000313" key="10">
    <source>
        <dbReference type="Proteomes" id="UP000198815"/>
    </source>
</evidence>
<evidence type="ECO:0000256" key="4">
    <source>
        <dbReference type="ARBA" id="ARBA00022989"/>
    </source>
</evidence>
<dbReference type="InterPro" id="IPR001750">
    <property type="entry name" value="ND/Mrp_TM"/>
</dbReference>
<dbReference type="EMBL" id="FOGZ01000020">
    <property type="protein sequence ID" value="SER94040.1"/>
    <property type="molecule type" value="Genomic_DNA"/>
</dbReference>
<evidence type="ECO:0000256" key="7">
    <source>
        <dbReference type="SAM" id="Phobius"/>
    </source>
</evidence>
<name>A0A1H9T9R9_9ACTN</name>
<feature type="transmembrane region" description="Helical" evidence="7">
    <location>
        <begin position="454"/>
        <end position="473"/>
    </location>
</feature>
<keyword evidence="4 7" id="KW-1133">Transmembrane helix</keyword>
<dbReference type="Pfam" id="PF00361">
    <property type="entry name" value="Proton_antipo_M"/>
    <property type="match status" value="1"/>
</dbReference>
<sequence>MMAIPWLTLLGLVPLVGSGVVFASRGRGGRIVALSFSLLTAALGVAVFFMTGLGEQVRWIPTIGAWYALDADGMAKLLILLTVILVPLVLVAEWSPGDPNSAATPLSRWSGESFAALALMLESFTLFVFMASDLLLFYIAFEATLIPMYFLIAGWGGPRRAGAALKFLLFSLAGGLVLLVGVIGMYVVSARDRTPSLLTAELTGLPIGQWTGRWLFIAFFVAFAVKAPMFPVHSWLPDAAEQARPGASALLVATLDKIGTFGMIRFCLAFFPEASRWATPFVLALAVISILYGALMAVGSKNLLRLVSYTSISHFGFMVLGIFALTTASLSGSIFYMLAHGLSSAAMFLVVGFLVERRGSALIADYGGAQKLVPVLAGVFLTAGLATLALPGTANFVGEFLIMAGAWRHHLVWVALAVLGTVLAALYVLLAYQRVFTGPVSPQSAERLHHDLDAREKLVIAPLIVLILFFGFVPRPTLQVAQSTAAHAMAQIGATDPQPSVPTGSR</sequence>
<keyword evidence="10" id="KW-1185">Reference proteome</keyword>
<dbReference type="GO" id="GO:0012505">
    <property type="term" value="C:endomembrane system"/>
    <property type="evidence" value="ECO:0007669"/>
    <property type="project" value="UniProtKB-SubCell"/>
</dbReference>
<dbReference type="InterPro" id="IPR010227">
    <property type="entry name" value="NADH_Q_OxRdtase_chainM/4"/>
</dbReference>
<proteinExistence type="inferred from homology"/>
<feature type="domain" description="NADH:quinone oxidoreductase/Mrp antiporter transmembrane" evidence="8">
    <location>
        <begin position="131"/>
        <end position="423"/>
    </location>
</feature>
<comment type="similarity">
    <text evidence="2">Belongs to the complex I subunit 4 family.</text>
</comment>
<dbReference type="PANTHER" id="PTHR43507:SF1">
    <property type="entry name" value="NADH-UBIQUINONE OXIDOREDUCTASE CHAIN 4"/>
    <property type="match status" value="1"/>
</dbReference>
<dbReference type="InterPro" id="IPR003918">
    <property type="entry name" value="NADH_UbQ_OxRdtase"/>
</dbReference>
<dbReference type="GO" id="GO:0015990">
    <property type="term" value="P:electron transport coupled proton transport"/>
    <property type="evidence" value="ECO:0007669"/>
    <property type="project" value="TreeGrafter"/>
</dbReference>
<keyword evidence="5 7" id="KW-0472">Membrane</keyword>
<feature type="transmembrane region" description="Helical" evidence="7">
    <location>
        <begin position="113"/>
        <end position="130"/>
    </location>
</feature>
<dbReference type="GO" id="GO:0016020">
    <property type="term" value="C:membrane"/>
    <property type="evidence" value="ECO:0007669"/>
    <property type="project" value="UniProtKB-SubCell"/>
</dbReference>
<dbReference type="NCBIfam" id="NF004500">
    <property type="entry name" value="PRK05846.1-4"/>
    <property type="match status" value="1"/>
</dbReference>
<feature type="transmembrane region" description="Helical" evidence="7">
    <location>
        <begin position="6"/>
        <end position="24"/>
    </location>
</feature>
<evidence type="ECO:0000256" key="1">
    <source>
        <dbReference type="ARBA" id="ARBA00004127"/>
    </source>
</evidence>
<dbReference type="GO" id="GO:0008137">
    <property type="term" value="F:NADH dehydrogenase (ubiquinone) activity"/>
    <property type="evidence" value="ECO:0007669"/>
    <property type="project" value="InterPro"/>
</dbReference>
<dbReference type="Proteomes" id="UP000198815">
    <property type="component" value="Unassembled WGS sequence"/>
</dbReference>
<dbReference type="GO" id="GO:0003954">
    <property type="term" value="F:NADH dehydrogenase activity"/>
    <property type="evidence" value="ECO:0007669"/>
    <property type="project" value="TreeGrafter"/>
</dbReference>
<feature type="transmembrane region" description="Helical" evidence="7">
    <location>
        <begin position="214"/>
        <end position="236"/>
    </location>
</feature>
<protein>
    <submittedName>
        <fullName evidence="9">NADH-quinone oxidoreductase subunit M</fullName>
    </submittedName>
</protein>
<dbReference type="GO" id="GO:0042773">
    <property type="term" value="P:ATP synthesis coupled electron transport"/>
    <property type="evidence" value="ECO:0007669"/>
    <property type="project" value="InterPro"/>
</dbReference>
<feature type="transmembrane region" description="Helical" evidence="7">
    <location>
        <begin position="277"/>
        <end position="299"/>
    </location>
</feature>
<evidence type="ECO:0000256" key="2">
    <source>
        <dbReference type="ARBA" id="ARBA00009025"/>
    </source>
</evidence>
<comment type="subcellular location">
    <subcellularLocation>
        <location evidence="1">Endomembrane system</location>
        <topology evidence="1">Multi-pass membrane protein</topology>
    </subcellularLocation>
    <subcellularLocation>
        <location evidence="6">Membrane</location>
        <topology evidence="6">Multi-pass membrane protein</topology>
    </subcellularLocation>
</comment>
<organism evidence="9 10">
    <name type="scientific">Propionibacterium cyclohexanicum</name>
    <dbReference type="NCBI Taxonomy" id="64702"/>
    <lineage>
        <taxon>Bacteria</taxon>
        <taxon>Bacillati</taxon>
        <taxon>Actinomycetota</taxon>
        <taxon>Actinomycetes</taxon>
        <taxon>Propionibacteriales</taxon>
        <taxon>Propionibacteriaceae</taxon>
        <taxon>Propionibacterium</taxon>
    </lineage>
</organism>
<dbReference type="AlphaFoldDB" id="A0A1H9T9R9"/>
<feature type="transmembrane region" description="Helical" evidence="7">
    <location>
        <begin position="248"/>
        <end position="271"/>
    </location>
</feature>
<feature type="transmembrane region" description="Helical" evidence="7">
    <location>
        <begin position="136"/>
        <end position="155"/>
    </location>
</feature>
<feature type="transmembrane region" description="Helical" evidence="7">
    <location>
        <begin position="334"/>
        <end position="355"/>
    </location>
</feature>